<dbReference type="InterPro" id="IPR036761">
    <property type="entry name" value="TTHA0802/YceI-like_sf"/>
</dbReference>
<keyword evidence="2" id="KW-0812">Transmembrane</keyword>
<sequence length="232" mass="24995">MRTINKPFVIITVIAVIVITLASVGPTVYRVVTTPGIKTEALDADDAQPASTNINGNWTIVPGAGRNATQVGFTFHEALPGQRKDTSGSTHAVTGNVVVADNTLQSADLTVDTDTLRTDIKKRDINVKMKILHTDKYPTATFTTDKKVDLSGIPADGTTGEVVIPGTLTLHGVSREVQPTFTVLRTGKRVLLYSDLPVNRKDYGVETPEFVAAVIAEEGELNIRLDLEKTDQ</sequence>
<feature type="transmembrane region" description="Helical" evidence="2">
    <location>
        <begin position="7"/>
        <end position="29"/>
    </location>
</feature>
<comment type="similarity">
    <text evidence="1">Belongs to the UPF0312 family.</text>
</comment>
<name>A0A939IWZ2_9CORY</name>
<protein>
    <submittedName>
        <fullName evidence="4">YceI family protein</fullName>
    </submittedName>
</protein>
<evidence type="ECO:0000259" key="3">
    <source>
        <dbReference type="SMART" id="SM00867"/>
    </source>
</evidence>
<dbReference type="PANTHER" id="PTHR34406:SF1">
    <property type="entry name" value="PROTEIN YCEI"/>
    <property type="match status" value="1"/>
</dbReference>
<dbReference type="SUPFAM" id="SSF101874">
    <property type="entry name" value="YceI-like"/>
    <property type="match status" value="1"/>
</dbReference>
<evidence type="ECO:0000256" key="2">
    <source>
        <dbReference type="SAM" id="Phobius"/>
    </source>
</evidence>
<dbReference type="Gene3D" id="2.40.128.110">
    <property type="entry name" value="Lipid/polyisoprenoid-binding, YceI-like"/>
    <property type="match status" value="1"/>
</dbReference>
<accession>A0A939IWZ2</accession>
<dbReference type="InterPro" id="IPR007372">
    <property type="entry name" value="Lipid/polyisoprenoid-bd_YceI"/>
</dbReference>
<gene>
    <name evidence="4" type="ORF">JZY06_02680</name>
</gene>
<dbReference type="EMBL" id="JAFLEQ010000003">
    <property type="protein sequence ID" value="MBN9643538.1"/>
    <property type="molecule type" value="Genomic_DNA"/>
</dbReference>
<proteinExistence type="inferred from homology"/>
<dbReference type="Proteomes" id="UP000664332">
    <property type="component" value="Unassembled WGS sequence"/>
</dbReference>
<reference evidence="4" key="1">
    <citation type="submission" date="2021-03" db="EMBL/GenBank/DDBJ databases">
        <authorList>
            <person name="Sun Q."/>
        </authorList>
    </citation>
    <scope>NUCLEOTIDE SEQUENCE</scope>
    <source>
        <strain evidence="4">CCM 8862</strain>
    </source>
</reference>
<dbReference type="AlphaFoldDB" id="A0A939IWZ2"/>
<feature type="domain" description="Lipid/polyisoprenoid-binding YceI-like" evidence="3">
    <location>
        <begin position="57"/>
        <end position="228"/>
    </location>
</feature>
<comment type="caution">
    <text evidence="4">The sequence shown here is derived from an EMBL/GenBank/DDBJ whole genome shotgun (WGS) entry which is preliminary data.</text>
</comment>
<evidence type="ECO:0000313" key="5">
    <source>
        <dbReference type="Proteomes" id="UP000664332"/>
    </source>
</evidence>
<keyword evidence="2" id="KW-0472">Membrane</keyword>
<keyword evidence="2" id="KW-1133">Transmembrane helix</keyword>
<dbReference type="RefSeq" id="WP_207118235.1">
    <property type="nucleotide sequence ID" value="NZ_JAFLEQ010000003.1"/>
</dbReference>
<evidence type="ECO:0000313" key="4">
    <source>
        <dbReference type="EMBL" id="MBN9643538.1"/>
    </source>
</evidence>
<keyword evidence="5" id="KW-1185">Reference proteome</keyword>
<organism evidence="4 5">
    <name type="scientific">Corynebacterium mendelii</name>
    <dbReference type="NCBI Taxonomy" id="2765362"/>
    <lineage>
        <taxon>Bacteria</taxon>
        <taxon>Bacillati</taxon>
        <taxon>Actinomycetota</taxon>
        <taxon>Actinomycetes</taxon>
        <taxon>Mycobacteriales</taxon>
        <taxon>Corynebacteriaceae</taxon>
        <taxon>Corynebacterium</taxon>
    </lineage>
</organism>
<dbReference type="SMART" id="SM00867">
    <property type="entry name" value="YceI"/>
    <property type="match status" value="1"/>
</dbReference>
<dbReference type="PANTHER" id="PTHR34406">
    <property type="entry name" value="PROTEIN YCEI"/>
    <property type="match status" value="1"/>
</dbReference>
<dbReference type="Pfam" id="PF04264">
    <property type="entry name" value="YceI"/>
    <property type="match status" value="1"/>
</dbReference>
<evidence type="ECO:0000256" key="1">
    <source>
        <dbReference type="ARBA" id="ARBA00008812"/>
    </source>
</evidence>